<reference evidence="2 3" key="1">
    <citation type="submission" date="2024-05" db="EMBL/GenBank/DDBJ databases">
        <title>A high-quality chromosomal-level genome assembly of Topmouth culter (Culter alburnus).</title>
        <authorList>
            <person name="Zhao H."/>
        </authorList>
    </citation>
    <scope>NUCLEOTIDE SEQUENCE [LARGE SCALE GENOMIC DNA]</scope>
    <source>
        <strain evidence="2">CATC2023</strain>
        <tissue evidence="2">Muscle</tissue>
    </source>
</reference>
<evidence type="ECO:0000313" key="3">
    <source>
        <dbReference type="Proteomes" id="UP001479290"/>
    </source>
</evidence>
<evidence type="ECO:0000313" key="2">
    <source>
        <dbReference type="EMBL" id="KAK9954502.1"/>
    </source>
</evidence>
<dbReference type="Proteomes" id="UP001479290">
    <property type="component" value="Unassembled WGS sequence"/>
</dbReference>
<protein>
    <submittedName>
        <fullName evidence="2">Uncharacterized protein</fullName>
    </submittedName>
</protein>
<dbReference type="EMBL" id="JAWDJR010000022">
    <property type="protein sequence ID" value="KAK9954502.1"/>
    <property type="molecule type" value="Genomic_DNA"/>
</dbReference>
<organism evidence="2 3">
    <name type="scientific">Culter alburnus</name>
    <name type="common">Topmouth culter</name>
    <dbReference type="NCBI Taxonomy" id="194366"/>
    <lineage>
        <taxon>Eukaryota</taxon>
        <taxon>Metazoa</taxon>
        <taxon>Chordata</taxon>
        <taxon>Craniata</taxon>
        <taxon>Vertebrata</taxon>
        <taxon>Euteleostomi</taxon>
        <taxon>Actinopterygii</taxon>
        <taxon>Neopterygii</taxon>
        <taxon>Teleostei</taxon>
        <taxon>Ostariophysi</taxon>
        <taxon>Cypriniformes</taxon>
        <taxon>Xenocyprididae</taxon>
        <taxon>Xenocypridinae</taxon>
        <taxon>Culter</taxon>
    </lineage>
</organism>
<comment type="caution">
    <text evidence="2">The sequence shown here is derived from an EMBL/GenBank/DDBJ whole genome shotgun (WGS) entry which is preliminary data.</text>
</comment>
<proteinExistence type="predicted"/>
<dbReference type="AlphaFoldDB" id="A0AAW1Z313"/>
<gene>
    <name evidence="2" type="ORF">ABG768_016560</name>
</gene>
<name>A0AAW1Z313_CULAL</name>
<sequence>MEVIARSRIFSSLQSSGDELSWTYQPPRRALCTGRDVGERLPPALMNPVRQDLKGPKDSQAQRGQE</sequence>
<feature type="region of interest" description="Disordered" evidence="1">
    <location>
        <begin position="33"/>
        <end position="66"/>
    </location>
</feature>
<feature type="non-terminal residue" evidence="2">
    <location>
        <position position="66"/>
    </location>
</feature>
<keyword evidence="3" id="KW-1185">Reference proteome</keyword>
<accession>A0AAW1Z313</accession>
<evidence type="ECO:0000256" key="1">
    <source>
        <dbReference type="SAM" id="MobiDB-lite"/>
    </source>
</evidence>